<dbReference type="RefSeq" id="WP_332865590.1">
    <property type="nucleotide sequence ID" value="NZ_JBAFSM010000023.1"/>
</dbReference>
<keyword evidence="3" id="KW-0804">Transcription</keyword>
<evidence type="ECO:0000313" key="6">
    <source>
        <dbReference type="Proteomes" id="UP001328733"/>
    </source>
</evidence>
<dbReference type="PANTHER" id="PTHR33204:SF29">
    <property type="entry name" value="TRANSCRIPTIONAL REGULATOR"/>
    <property type="match status" value="1"/>
</dbReference>
<proteinExistence type="predicted"/>
<evidence type="ECO:0000256" key="3">
    <source>
        <dbReference type="ARBA" id="ARBA00023163"/>
    </source>
</evidence>
<keyword evidence="6" id="KW-1185">Reference proteome</keyword>
<dbReference type="CDD" id="cd00090">
    <property type="entry name" value="HTH_ARSR"/>
    <property type="match status" value="1"/>
</dbReference>
<dbReference type="PROSITE" id="PS51118">
    <property type="entry name" value="HTH_HXLR"/>
    <property type="match status" value="1"/>
</dbReference>
<evidence type="ECO:0000256" key="1">
    <source>
        <dbReference type="ARBA" id="ARBA00023015"/>
    </source>
</evidence>
<dbReference type="InterPro" id="IPR011991">
    <property type="entry name" value="ArsR-like_HTH"/>
</dbReference>
<dbReference type="GO" id="GO:0003677">
    <property type="term" value="F:DNA binding"/>
    <property type="evidence" value="ECO:0007669"/>
    <property type="project" value="UniProtKB-KW"/>
</dbReference>
<protein>
    <submittedName>
        <fullName evidence="5">Helix-turn-helix domain-containing protein</fullName>
    </submittedName>
</protein>
<comment type="caution">
    <text evidence="5">The sequence shown here is derived from an EMBL/GenBank/DDBJ whole genome shotgun (WGS) entry which is preliminary data.</text>
</comment>
<name>A0AAW9QWN8_9CHRO</name>
<dbReference type="EMBL" id="JBAFSM010000023">
    <property type="protein sequence ID" value="MEG3438108.1"/>
    <property type="molecule type" value="Genomic_DNA"/>
</dbReference>
<dbReference type="Proteomes" id="UP001328733">
    <property type="component" value="Unassembled WGS sequence"/>
</dbReference>
<reference evidence="5 6" key="1">
    <citation type="submission" date="2024-01" db="EMBL/GenBank/DDBJ databases">
        <title>Genomic insights into the taxonomy and metabolism of the cyanobacterium Pannus brasiliensis CCIBt3594.</title>
        <authorList>
            <person name="Machado M."/>
            <person name="Botero N.B."/>
            <person name="Andreote A.P.D."/>
            <person name="Feitosa A.M.T."/>
            <person name="Popin R."/>
            <person name="Sivonen K."/>
            <person name="Fiore M.F."/>
        </authorList>
    </citation>
    <scope>NUCLEOTIDE SEQUENCE [LARGE SCALE GENOMIC DNA]</scope>
    <source>
        <strain evidence="5 6">CCIBt3594</strain>
    </source>
</reference>
<feature type="domain" description="HTH hxlR-type" evidence="4">
    <location>
        <begin position="13"/>
        <end position="111"/>
    </location>
</feature>
<dbReference type="InterPro" id="IPR036388">
    <property type="entry name" value="WH-like_DNA-bd_sf"/>
</dbReference>
<keyword evidence="1" id="KW-0805">Transcription regulation</keyword>
<accession>A0AAW9QWN8</accession>
<keyword evidence="2" id="KW-0238">DNA-binding</keyword>
<dbReference type="InterPro" id="IPR036390">
    <property type="entry name" value="WH_DNA-bd_sf"/>
</dbReference>
<dbReference type="SUPFAM" id="SSF46785">
    <property type="entry name" value="Winged helix' DNA-binding domain"/>
    <property type="match status" value="1"/>
</dbReference>
<dbReference type="AlphaFoldDB" id="A0AAW9QWN8"/>
<sequence>MLPEFETPDPSTCPAEFALKAIGGRWKLLILRLLFEGVKRFGELQKELPGISQKVLTQQLRELEIDGIIHREVYPQIPPKVEYSLTQIGESLQPIIWQLHRWGQERETPRETV</sequence>
<evidence type="ECO:0000259" key="4">
    <source>
        <dbReference type="PROSITE" id="PS51118"/>
    </source>
</evidence>
<dbReference type="Pfam" id="PF01638">
    <property type="entry name" value="HxlR"/>
    <property type="match status" value="1"/>
</dbReference>
<dbReference type="Gene3D" id="1.10.10.10">
    <property type="entry name" value="Winged helix-like DNA-binding domain superfamily/Winged helix DNA-binding domain"/>
    <property type="match status" value="1"/>
</dbReference>
<evidence type="ECO:0000313" key="5">
    <source>
        <dbReference type="EMBL" id="MEG3438108.1"/>
    </source>
</evidence>
<evidence type="ECO:0000256" key="2">
    <source>
        <dbReference type="ARBA" id="ARBA00023125"/>
    </source>
</evidence>
<organism evidence="5 6">
    <name type="scientific">Pannus brasiliensis CCIBt3594</name>
    <dbReference type="NCBI Taxonomy" id="1427578"/>
    <lineage>
        <taxon>Bacteria</taxon>
        <taxon>Bacillati</taxon>
        <taxon>Cyanobacteriota</taxon>
        <taxon>Cyanophyceae</taxon>
        <taxon>Oscillatoriophycideae</taxon>
        <taxon>Chroococcales</taxon>
        <taxon>Microcystaceae</taxon>
        <taxon>Pannus</taxon>
    </lineage>
</organism>
<dbReference type="InterPro" id="IPR002577">
    <property type="entry name" value="HTH_HxlR"/>
</dbReference>
<dbReference type="PANTHER" id="PTHR33204">
    <property type="entry name" value="TRANSCRIPTIONAL REGULATOR, MARR FAMILY"/>
    <property type="match status" value="1"/>
</dbReference>
<gene>
    <name evidence="5" type="ORF">V0288_13350</name>
</gene>